<protein>
    <submittedName>
        <fullName evidence="2">Uncharacterized protein</fullName>
    </submittedName>
</protein>
<evidence type="ECO:0000313" key="2">
    <source>
        <dbReference type="EMBL" id="CAF4552083.1"/>
    </source>
</evidence>
<dbReference type="PANTHER" id="PTHR19265">
    <property type="entry name" value="MEIOSIS-SPECIFIC NUCLEAR STRUCTURAL PROTEIN 1"/>
    <property type="match status" value="1"/>
</dbReference>
<evidence type="ECO:0000313" key="1">
    <source>
        <dbReference type="EMBL" id="CAF1673514.1"/>
    </source>
</evidence>
<dbReference type="InterPro" id="IPR026504">
    <property type="entry name" value="MNS1"/>
</dbReference>
<dbReference type="EMBL" id="CAJNOK010075789">
    <property type="protein sequence ID" value="CAF1673514.1"/>
    <property type="molecule type" value="Genomic_DNA"/>
</dbReference>
<dbReference type="EMBL" id="CAJOBA010110557">
    <property type="protein sequence ID" value="CAF4552083.1"/>
    <property type="molecule type" value="Genomic_DNA"/>
</dbReference>
<comment type="caution">
    <text evidence="2">The sequence shown here is derived from an EMBL/GenBank/DDBJ whole genome shotgun (WGS) entry which is preliminary data.</text>
</comment>
<dbReference type="AlphaFoldDB" id="A0A8S2YBK0"/>
<evidence type="ECO:0000313" key="3">
    <source>
        <dbReference type="Proteomes" id="UP000682733"/>
    </source>
</evidence>
<dbReference type="GO" id="GO:0044782">
    <property type="term" value="P:cilium organization"/>
    <property type="evidence" value="ECO:0007669"/>
    <property type="project" value="TreeGrafter"/>
</dbReference>
<dbReference type="Proteomes" id="UP000682733">
    <property type="component" value="Unassembled WGS sequence"/>
</dbReference>
<dbReference type="Proteomes" id="UP000677228">
    <property type="component" value="Unassembled WGS sequence"/>
</dbReference>
<accession>A0A8S2YBK0</accession>
<gene>
    <name evidence="1" type="ORF">OVA965_LOCUS45815</name>
    <name evidence="2" type="ORF">TMI583_LOCUS49682</name>
</gene>
<proteinExistence type="predicted"/>
<sequence length="83" mass="9970">MEVEKKREVADRVDAERVEQVRRQIIEEERVKLLKEHANRLLGYLPKGVIRDEKDLDLLGSDFKREFQRRQVNIQNPDGWDNL</sequence>
<dbReference type="GO" id="GO:0031514">
    <property type="term" value="C:motile cilium"/>
    <property type="evidence" value="ECO:0007669"/>
    <property type="project" value="TreeGrafter"/>
</dbReference>
<name>A0A8S2YBK0_9BILA</name>
<reference evidence="2" key="1">
    <citation type="submission" date="2021-02" db="EMBL/GenBank/DDBJ databases">
        <authorList>
            <person name="Nowell W R."/>
        </authorList>
    </citation>
    <scope>NUCLEOTIDE SEQUENCE</scope>
</reference>
<organism evidence="2 3">
    <name type="scientific">Didymodactylos carnosus</name>
    <dbReference type="NCBI Taxonomy" id="1234261"/>
    <lineage>
        <taxon>Eukaryota</taxon>
        <taxon>Metazoa</taxon>
        <taxon>Spiralia</taxon>
        <taxon>Gnathifera</taxon>
        <taxon>Rotifera</taxon>
        <taxon>Eurotatoria</taxon>
        <taxon>Bdelloidea</taxon>
        <taxon>Philodinida</taxon>
        <taxon>Philodinidae</taxon>
        <taxon>Didymodactylos</taxon>
    </lineage>
</organism>
<dbReference type="PANTHER" id="PTHR19265:SF0">
    <property type="entry name" value="MEIOSIS-SPECIFIC NUCLEAR STRUCTURAL PROTEIN 1"/>
    <property type="match status" value="1"/>
</dbReference>